<evidence type="ECO:0000313" key="3">
    <source>
        <dbReference type="Proteomes" id="UP001215598"/>
    </source>
</evidence>
<dbReference type="Proteomes" id="UP001215598">
    <property type="component" value="Unassembled WGS sequence"/>
</dbReference>
<feature type="transmembrane region" description="Helical" evidence="1">
    <location>
        <begin position="63"/>
        <end position="84"/>
    </location>
</feature>
<evidence type="ECO:0000256" key="1">
    <source>
        <dbReference type="SAM" id="Phobius"/>
    </source>
</evidence>
<name>A0AAD7JAA8_9AGAR</name>
<dbReference type="EMBL" id="JARKIB010000043">
    <property type="protein sequence ID" value="KAJ7758011.1"/>
    <property type="molecule type" value="Genomic_DNA"/>
</dbReference>
<keyword evidence="1" id="KW-0472">Membrane</keyword>
<accession>A0AAD7JAA8</accession>
<reference evidence="2" key="1">
    <citation type="submission" date="2023-03" db="EMBL/GenBank/DDBJ databases">
        <title>Massive genome expansion in bonnet fungi (Mycena s.s.) driven by repeated elements and novel gene families across ecological guilds.</title>
        <authorList>
            <consortium name="Lawrence Berkeley National Laboratory"/>
            <person name="Harder C.B."/>
            <person name="Miyauchi S."/>
            <person name="Viragh M."/>
            <person name="Kuo A."/>
            <person name="Thoen E."/>
            <person name="Andreopoulos B."/>
            <person name="Lu D."/>
            <person name="Skrede I."/>
            <person name="Drula E."/>
            <person name="Henrissat B."/>
            <person name="Morin E."/>
            <person name="Kohler A."/>
            <person name="Barry K."/>
            <person name="LaButti K."/>
            <person name="Morin E."/>
            <person name="Salamov A."/>
            <person name="Lipzen A."/>
            <person name="Mereny Z."/>
            <person name="Hegedus B."/>
            <person name="Baldrian P."/>
            <person name="Stursova M."/>
            <person name="Weitz H."/>
            <person name="Taylor A."/>
            <person name="Grigoriev I.V."/>
            <person name="Nagy L.G."/>
            <person name="Martin F."/>
            <person name="Kauserud H."/>
        </authorList>
    </citation>
    <scope>NUCLEOTIDE SEQUENCE</scope>
    <source>
        <strain evidence="2">CBHHK182m</strain>
    </source>
</reference>
<proteinExistence type="predicted"/>
<protein>
    <recommendedName>
        <fullName evidence="4">F-box domain-containing protein</fullName>
    </recommendedName>
</protein>
<keyword evidence="3" id="KW-1185">Reference proteome</keyword>
<dbReference type="AlphaFoldDB" id="A0AAD7JAA8"/>
<evidence type="ECO:0000313" key="2">
    <source>
        <dbReference type="EMBL" id="KAJ7758011.1"/>
    </source>
</evidence>
<sequence>MAVGNIHGRTCLWSTSEPSLNPRQPYSFGETGAGSSTTSPSQLLDIPPEIWEQIGAFSTRSSLVRLCAVSLAFHSVFSSLLWAMTAVLDSHRRLLLVKMLAESTWGLSEGLNDLVTLLRTPGYFPHLKALSIDYCEVEDAQTRVDFLEIPGLEELECSFQFSSRLNTHSRSRGGTVMQSNKGYATWHDSFQPPSPWEKYAALFEIMNRLRFLGLVSFDLSVDCIGCDQNAEPQCVDPSAFVRGHPTLTDLALGGTGLSTTLDLGPGSLPGLRTMRGPLRYCATVSTHARDLEQLSISLEQRSGSESPAELDLFTPNLFSPGVGPWVKRLTVHSEGGKEPTPSSVHCLARAFTHVTRLDLRLPWDAQKGDHDYYSRISTYYESMVGLQKLEYVCLRSSTYIETPNKEESATVLFPPNELEAQINRALLPSLPALAGVDLFFEAHRATPYGDGDSICCPCCDWDISLSSYDIEYGFGRRKGEMDLGLVKKKISGEDAPKV</sequence>
<keyword evidence="1" id="KW-0812">Transmembrane</keyword>
<keyword evidence="1" id="KW-1133">Transmembrane helix</keyword>
<evidence type="ECO:0008006" key="4">
    <source>
        <dbReference type="Google" id="ProtNLM"/>
    </source>
</evidence>
<organism evidence="2 3">
    <name type="scientific">Mycena metata</name>
    <dbReference type="NCBI Taxonomy" id="1033252"/>
    <lineage>
        <taxon>Eukaryota</taxon>
        <taxon>Fungi</taxon>
        <taxon>Dikarya</taxon>
        <taxon>Basidiomycota</taxon>
        <taxon>Agaricomycotina</taxon>
        <taxon>Agaricomycetes</taxon>
        <taxon>Agaricomycetidae</taxon>
        <taxon>Agaricales</taxon>
        <taxon>Marasmiineae</taxon>
        <taxon>Mycenaceae</taxon>
        <taxon>Mycena</taxon>
    </lineage>
</organism>
<comment type="caution">
    <text evidence="2">The sequence shown here is derived from an EMBL/GenBank/DDBJ whole genome shotgun (WGS) entry which is preliminary data.</text>
</comment>
<gene>
    <name evidence="2" type="ORF">B0H16DRAFT_1721128</name>
</gene>